<sequence>MVNLTEGLMGSMKDVDYRLQLVRGFLEEARQDFAGGRWRAAVSGSVLAVENAGVGVLMLFGVAPTTHRPGEHLTRLMGEGTLSAEVAGMIGQLLPLFERHGSHQKMLSKYGDEEGYRLPWDIFGEEDAREAFASAETAMRIASDIAAVISSSGGKA</sequence>
<dbReference type="InterPro" id="IPR007842">
    <property type="entry name" value="HEPN_dom"/>
</dbReference>
<evidence type="ECO:0000259" key="1">
    <source>
        <dbReference type="Pfam" id="PF05168"/>
    </source>
</evidence>
<dbReference type="AlphaFoldDB" id="A0A5M8ICL7"/>
<gene>
    <name evidence="2" type="ORF">FP507_02690</name>
</gene>
<feature type="domain" description="HEPN" evidence="1">
    <location>
        <begin position="25"/>
        <end position="141"/>
    </location>
</feature>
<dbReference type="Pfam" id="PF05168">
    <property type="entry name" value="HEPN"/>
    <property type="match status" value="1"/>
</dbReference>
<comment type="caution">
    <text evidence="2">The sequence shown here is derived from an EMBL/GenBank/DDBJ whole genome shotgun (WGS) entry which is preliminary data.</text>
</comment>
<accession>A0A5M8ICL7</accession>
<dbReference type="EMBL" id="VMRG01000001">
    <property type="protein sequence ID" value="KAA6232125.1"/>
    <property type="molecule type" value="Genomic_DNA"/>
</dbReference>
<name>A0A5M8ICL7_CHLPH</name>
<dbReference type="SUPFAM" id="SSF81593">
    <property type="entry name" value="Nucleotidyltransferase substrate binding subunit/domain"/>
    <property type="match status" value="1"/>
</dbReference>
<reference evidence="2 3" key="1">
    <citation type="submission" date="2019-07" db="EMBL/GenBank/DDBJ databases">
        <title>Draft genome Sequence of Chlorobium phaeovibrioides sp. strain PhvTcv-s14, from the Phylum Chlorobi.</title>
        <authorList>
            <person name="Babenko V."/>
            <person name="Boldyreva D."/>
            <person name="Kanygina A."/>
            <person name="Selezneva O."/>
            <person name="Akopiyan T."/>
            <person name="Lunina O."/>
        </authorList>
    </citation>
    <scope>NUCLEOTIDE SEQUENCE [LARGE SCALE GENOMIC DNA]</scope>
    <source>
        <strain evidence="2 3">GrTcv12</strain>
    </source>
</reference>
<dbReference type="Gene3D" id="1.20.120.330">
    <property type="entry name" value="Nucleotidyltransferases domain 2"/>
    <property type="match status" value="1"/>
</dbReference>
<dbReference type="Proteomes" id="UP000327458">
    <property type="component" value="Unassembled WGS sequence"/>
</dbReference>
<evidence type="ECO:0000313" key="3">
    <source>
        <dbReference type="Proteomes" id="UP000327458"/>
    </source>
</evidence>
<evidence type="ECO:0000313" key="2">
    <source>
        <dbReference type="EMBL" id="KAA6232125.1"/>
    </source>
</evidence>
<organism evidence="2 3">
    <name type="scientific">Chlorobium phaeovibrioides</name>
    <dbReference type="NCBI Taxonomy" id="1094"/>
    <lineage>
        <taxon>Bacteria</taxon>
        <taxon>Pseudomonadati</taxon>
        <taxon>Chlorobiota</taxon>
        <taxon>Chlorobiia</taxon>
        <taxon>Chlorobiales</taxon>
        <taxon>Chlorobiaceae</taxon>
        <taxon>Chlorobium/Pelodictyon group</taxon>
        <taxon>Chlorobium</taxon>
    </lineage>
</organism>
<protein>
    <submittedName>
        <fullName evidence="2">HEPN domain-containing protein</fullName>
    </submittedName>
</protein>
<proteinExistence type="predicted"/>